<keyword evidence="6" id="KW-0175">Coiled coil</keyword>
<proteinExistence type="predicted"/>
<dbReference type="PROSITE" id="PS50109">
    <property type="entry name" value="HIS_KIN"/>
    <property type="match status" value="1"/>
</dbReference>
<organism evidence="10 11">
    <name type="scientific">Acanthopleuribacter pedis</name>
    <dbReference type="NCBI Taxonomy" id="442870"/>
    <lineage>
        <taxon>Bacteria</taxon>
        <taxon>Pseudomonadati</taxon>
        <taxon>Acidobacteriota</taxon>
        <taxon>Holophagae</taxon>
        <taxon>Acanthopleuribacterales</taxon>
        <taxon>Acanthopleuribacteraceae</taxon>
        <taxon>Acanthopleuribacter</taxon>
    </lineage>
</organism>
<dbReference type="InterPro" id="IPR005467">
    <property type="entry name" value="His_kinase_dom"/>
</dbReference>
<sequence length="1056" mass="119116">MIRLNRPSMILQAWLLTCCTLVLASDRMDNVVVKQWGAEEGLPQTSITQIYQTDSHFLYLGTLDGLIQFNGTQFKRVVPENIPNLPNTRISAIHQTEDGTLWAGTQGGGLVGLKDGQATLYNRRQGLAAEVVHCLTGDGEGTLWIGTSGGISRLDLAQRRLFTHGEIAGLTVFTVARDQSRRIWLGTDRGLWYLSNSGIFKKFPIPKEGIESEPIVNHLTPSVRGGLWVATQDYGLLYLPPLQTIPYPEAMPESYIDGIGHWQVADGLRHPTIVHMVEDRNGMIWLAGRGSVICFDGQTFSHLDAKEINVWSLWEDTTGTIWFGTHGGGLYKIVPQPISTLSRDEGLSHDAMMGMVQDSRGTKWFASYGGGLYRYNRNGLKRFTTEDGLSHDIVWTVGEGPAGNIWVATQAALDVFDTDFQPRHDVLHPELPREMTVYLIYRDRRNRMWLGSDSGLYTIDGNQLTHIGHEDGLPGNRVTYLLEDDRNRILLATSGGAAILEGDRLSKITADHGLPHPLARVVFQGPDKRIWVGTYGGGLALLDERDPLQPRAKAVQINKHFPPPTVHWMTLDAEGYLWLSSNTGIYRIRYTDLSQAADNPEIGLEWQSFNRADGMVSEECNGGFYPSAIRDRNQRIWLPTMRGMVSFHPESFAREEKQADLFIEGIEVNNVWYPNSGLDNLTLPAGSRSFFIRFSSLSFSDPGRHRVRYKLDGQDEEWIEDEHVNEVKYTNLKPGHYTFTIQSTSRAGGPKNQEVRIAFEILPFFYETHAFRGLMVLVFLVLAWLAHWVATRRLAAHQKYLADLVARRTREIEQKRLRLEETNQALTVALKERSDLMHMVVHDLKNPISAVSGYSQMMLEEDELEAHNRDIATRIQTSADQMLGMIQELLESEQYETALPKPRLAGEELDTLLRDWTREWIVLANLKRQTVEYESRAKAKVSIDRRRTKEIFDNLVSNAIKFSPPQTKIRVRLEQEEGFALVQVSDQGSGLSSEDMDKLFGKFQRLSAKPTGGEPSSGLGLYIVKQLVELQGGTVWAESINRQGASFFIRLPLLDC</sequence>
<evidence type="ECO:0000256" key="1">
    <source>
        <dbReference type="ARBA" id="ARBA00000085"/>
    </source>
</evidence>
<dbReference type="InterPro" id="IPR011110">
    <property type="entry name" value="Reg_prop"/>
</dbReference>
<name>A0A8J7U6L9_9BACT</name>
<reference evidence="10" key="1">
    <citation type="submission" date="2021-03" db="EMBL/GenBank/DDBJ databases">
        <authorList>
            <person name="Wang G."/>
        </authorList>
    </citation>
    <scope>NUCLEOTIDE SEQUENCE</scope>
    <source>
        <strain evidence="10">KCTC 12899</strain>
    </source>
</reference>
<dbReference type="SUPFAM" id="SSF47384">
    <property type="entry name" value="Homodimeric domain of signal transducing histidine kinase"/>
    <property type="match status" value="1"/>
</dbReference>
<keyword evidence="11" id="KW-1185">Reference proteome</keyword>
<dbReference type="InterPro" id="IPR036097">
    <property type="entry name" value="HisK_dim/P_sf"/>
</dbReference>
<accession>A0A8J7U6L9</accession>
<dbReference type="Proteomes" id="UP000664417">
    <property type="component" value="Unassembled WGS sequence"/>
</dbReference>
<keyword evidence="7" id="KW-0812">Transmembrane</keyword>
<dbReference type="Pfam" id="PF00512">
    <property type="entry name" value="HisKA"/>
    <property type="match status" value="1"/>
</dbReference>
<dbReference type="InterPro" id="IPR015943">
    <property type="entry name" value="WD40/YVTN_repeat-like_dom_sf"/>
</dbReference>
<evidence type="ECO:0000313" key="10">
    <source>
        <dbReference type="EMBL" id="MBO1322064.1"/>
    </source>
</evidence>
<dbReference type="Pfam" id="PF02518">
    <property type="entry name" value="HATPase_c"/>
    <property type="match status" value="1"/>
</dbReference>
<dbReference type="InterPro" id="IPR036890">
    <property type="entry name" value="HATPase_C_sf"/>
</dbReference>
<dbReference type="InterPro" id="IPR003661">
    <property type="entry name" value="HisK_dim/P_dom"/>
</dbReference>
<feature type="domain" description="Histidine kinase" evidence="9">
    <location>
        <begin position="839"/>
        <end position="1055"/>
    </location>
</feature>
<feature type="chain" id="PRO_5035253083" description="histidine kinase" evidence="8">
    <location>
        <begin position="25"/>
        <end position="1056"/>
    </location>
</feature>
<dbReference type="InterPro" id="IPR013783">
    <property type="entry name" value="Ig-like_fold"/>
</dbReference>
<dbReference type="InterPro" id="IPR003594">
    <property type="entry name" value="HATPase_dom"/>
</dbReference>
<dbReference type="FunFam" id="3.30.565.10:FF:000006">
    <property type="entry name" value="Sensor histidine kinase WalK"/>
    <property type="match status" value="1"/>
</dbReference>
<dbReference type="Gene3D" id="3.30.565.10">
    <property type="entry name" value="Histidine kinase-like ATPase, C-terminal domain"/>
    <property type="match status" value="1"/>
</dbReference>
<gene>
    <name evidence="10" type="ORF">J3U88_26545</name>
</gene>
<dbReference type="PANTHER" id="PTHR43547:SF2">
    <property type="entry name" value="HYBRID SIGNAL TRANSDUCTION HISTIDINE KINASE C"/>
    <property type="match status" value="1"/>
</dbReference>
<dbReference type="EMBL" id="JAFREP010000031">
    <property type="protein sequence ID" value="MBO1322064.1"/>
    <property type="molecule type" value="Genomic_DNA"/>
</dbReference>
<dbReference type="EC" id="2.7.13.3" evidence="2"/>
<dbReference type="SMART" id="SM00387">
    <property type="entry name" value="HATPase_c"/>
    <property type="match status" value="1"/>
</dbReference>
<keyword evidence="4" id="KW-0808">Transferase</keyword>
<evidence type="ECO:0000256" key="3">
    <source>
        <dbReference type="ARBA" id="ARBA00022553"/>
    </source>
</evidence>
<dbReference type="SUPFAM" id="SSF63829">
    <property type="entry name" value="Calcium-dependent phosphotriesterase"/>
    <property type="match status" value="3"/>
</dbReference>
<feature type="transmembrane region" description="Helical" evidence="7">
    <location>
        <begin position="770"/>
        <end position="790"/>
    </location>
</feature>
<feature type="coiled-coil region" evidence="6">
    <location>
        <begin position="805"/>
        <end position="832"/>
    </location>
</feature>
<dbReference type="Gene3D" id="1.10.287.130">
    <property type="match status" value="1"/>
</dbReference>
<dbReference type="Gene3D" id="2.60.40.10">
    <property type="entry name" value="Immunoglobulins"/>
    <property type="match status" value="1"/>
</dbReference>
<dbReference type="InterPro" id="IPR011123">
    <property type="entry name" value="Y_Y_Y"/>
</dbReference>
<keyword evidence="3" id="KW-0597">Phosphoprotein</keyword>
<evidence type="ECO:0000256" key="7">
    <source>
        <dbReference type="SAM" id="Phobius"/>
    </source>
</evidence>
<dbReference type="SMART" id="SM00388">
    <property type="entry name" value="HisKA"/>
    <property type="match status" value="1"/>
</dbReference>
<feature type="signal peptide" evidence="8">
    <location>
        <begin position="1"/>
        <end position="24"/>
    </location>
</feature>
<evidence type="ECO:0000256" key="4">
    <source>
        <dbReference type="ARBA" id="ARBA00022679"/>
    </source>
</evidence>
<keyword evidence="5" id="KW-0418">Kinase</keyword>
<keyword evidence="7" id="KW-1133">Transmembrane helix</keyword>
<dbReference type="Gene3D" id="2.130.10.10">
    <property type="entry name" value="YVTN repeat-like/Quinoprotein amine dehydrogenase"/>
    <property type="match status" value="3"/>
</dbReference>
<dbReference type="CDD" id="cd00082">
    <property type="entry name" value="HisKA"/>
    <property type="match status" value="1"/>
</dbReference>
<dbReference type="InterPro" id="IPR004358">
    <property type="entry name" value="Sig_transdc_His_kin-like_C"/>
</dbReference>
<dbReference type="RefSeq" id="WP_207862037.1">
    <property type="nucleotide sequence ID" value="NZ_JAFREP010000031.1"/>
</dbReference>
<keyword evidence="7" id="KW-0472">Membrane</keyword>
<dbReference type="Pfam" id="PF07494">
    <property type="entry name" value="Reg_prop"/>
    <property type="match status" value="2"/>
</dbReference>
<evidence type="ECO:0000256" key="8">
    <source>
        <dbReference type="SAM" id="SignalP"/>
    </source>
</evidence>
<dbReference type="PANTHER" id="PTHR43547">
    <property type="entry name" value="TWO-COMPONENT HISTIDINE KINASE"/>
    <property type="match status" value="1"/>
</dbReference>
<evidence type="ECO:0000256" key="5">
    <source>
        <dbReference type="ARBA" id="ARBA00022777"/>
    </source>
</evidence>
<evidence type="ECO:0000313" key="11">
    <source>
        <dbReference type="Proteomes" id="UP000664417"/>
    </source>
</evidence>
<keyword evidence="8" id="KW-0732">Signal</keyword>
<dbReference type="SUPFAM" id="SSF55874">
    <property type="entry name" value="ATPase domain of HSP90 chaperone/DNA topoisomerase II/histidine kinase"/>
    <property type="match status" value="1"/>
</dbReference>
<dbReference type="AlphaFoldDB" id="A0A8J7U6L9"/>
<comment type="catalytic activity">
    <reaction evidence="1">
        <text>ATP + protein L-histidine = ADP + protein N-phospho-L-histidine.</text>
        <dbReference type="EC" id="2.7.13.3"/>
    </reaction>
</comment>
<dbReference type="Pfam" id="PF07495">
    <property type="entry name" value="Y_Y_Y"/>
    <property type="match status" value="1"/>
</dbReference>
<protein>
    <recommendedName>
        <fullName evidence="2">histidine kinase</fullName>
        <ecNumber evidence="2">2.7.13.3</ecNumber>
    </recommendedName>
</protein>
<dbReference type="PRINTS" id="PR00344">
    <property type="entry name" value="BCTRLSENSOR"/>
</dbReference>
<comment type="caution">
    <text evidence="10">The sequence shown here is derived from an EMBL/GenBank/DDBJ whole genome shotgun (WGS) entry which is preliminary data.</text>
</comment>
<dbReference type="GO" id="GO:0000155">
    <property type="term" value="F:phosphorelay sensor kinase activity"/>
    <property type="evidence" value="ECO:0007669"/>
    <property type="project" value="InterPro"/>
</dbReference>
<evidence type="ECO:0000259" key="9">
    <source>
        <dbReference type="PROSITE" id="PS50109"/>
    </source>
</evidence>
<evidence type="ECO:0000256" key="2">
    <source>
        <dbReference type="ARBA" id="ARBA00012438"/>
    </source>
</evidence>
<evidence type="ECO:0000256" key="6">
    <source>
        <dbReference type="SAM" id="Coils"/>
    </source>
</evidence>